<dbReference type="EMBL" id="JADNYJ010000033">
    <property type="protein sequence ID" value="KAF8902951.1"/>
    <property type="molecule type" value="Genomic_DNA"/>
</dbReference>
<evidence type="ECO:0000313" key="1">
    <source>
        <dbReference type="EMBL" id="KAF8902951.1"/>
    </source>
</evidence>
<organism evidence="1 2">
    <name type="scientific">Gymnopilus junonius</name>
    <name type="common">Spectacular rustgill mushroom</name>
    <name type="synonym">Gymnopilus spectabilis subsp. junonius</name>
    <dbReference type="NCBI Taxonomy" id="109634"/>
    <lineage>
        <taxon>Eukaryota</taxon>
        <taxon>Fungi</taxon>
        <taxon>Dikarya</taxon>
        <taxon>Basidiomycota</taxon>
        <taxon>Agaricomycotina</taxon>
        <taxon>Agaricomycetes</taxon>
        <taxon>Agaricomycetidae</taxon>
        <taxon>Agaricales</taxon>
        <taxon>Agaricineae</taxon>
        <taxon>Hymenogastraceae</taxon>
        <taxon>Gymnopilus</taxon>
    </lineage>
</organism>
<proteinExistence type="predicted"/>
<sequence>MVLAPPSKEDVGFLKMSMGFDFLHTLVPPLPPSPSKSEMWVVIFPFLSTTSPPSPSHGRSESEVVTLTLWHTAAVVAASPPSQLAASSWRVGMVLVVAHDHPLLLSCKDELGSWVVQLHPATTNAWH</sequence>
<dbReference type="Proteomes" id="UP000724874">
    <property type="component" value="Unassembled WGS sequence"/>
</dbReference>
<comment type="caution">
    <text evidence="1">The sequence shown here is derived from an EMBL/GenBank/DDBJ whole genome shotgun (WGS) entry which is preliminary data.</text>
</comment>
<dbReference type="AlphaFoldDB" id="A0A9P5NNF1"/>
<keyword evidence="2" id="KW-1185">Reference proteome</keyword>
<evidence type="ECO:0000313" key="2">
    <source>
        <dbReference type="Proteomes" id="UP000724874"/>
    </source>
</evidence>
<accession>A0A9P5NNF1</accession>
<gene>
    <name evidence="1" type="ORF">CPB84DRAFT_1746454</name>
</gene>
<protein>
    <submittedName>
        <fullName evidence="1">Uncharacterized protein</fullName>
    </submittedName>
</protein>
<name>A0A9P5NNF1_GYMJU</name>
<reference evidence="1" key="1">
    <citation type="submission" date="2020-11" db="EMBL/GenBank/DDBJ databases">
        <authorList>
            <consortium name="DOE Joint Genome Institute"/>
            <person name="Ahrendt S."/>
            <person name="Riley R."/>
            <person name="Andreopoulos W."/>
            <person name="LaButti K."/>
            <person name="Pangilinan J."/>
            <person name="Ruiz-duenas F.J."/>
            <person name="Barrasa J.M."/>
            <person name="Sanchez-Garcia M."/>
            <person name="Camarero S."/>
            <person name="Miyauchi S."/>
            <person name="Serrano A."/>
            <person name="Linde D."/>
            <person name="Babiker R."/>
            <person name="Drula E."/>
            <person name="Ayuso-Fernandez I."/>
            <person name="Pacheco R."/>
            <person name="Padilla G."/>
            <person name="Ferreira P."/>
            <person name="Barriuso J."/>
            <person name="Kellner H."/>
            <person name="Castanera R."/>
            <person name="Alfaro M."/>
            <person name="Ramirez L."/>
            <person name="Pisabarro A.G."/>
            <person name="Kuo A."/>
            <person name="Tritt A."/>
            <person name="Lipzen A."/>
            <person name="He G."/>
            <person name="Yan M."/>
            <person name="Ng V."/>
            <person name="Cullen D."/>
            <person name="Martin F."/>
            <person name="Rosso M.-N."/>
            <person name="Henrissat B."/>
            <person name="Hibbett D."/>
            <person name="Martinez A.T."/>
            <person name="Grigoriev I.V."/>
        </authorList>
    </citation>
    <scope>NUCLEOTIDE SEQUENCE</scope>
    <source>
        <strain evidence="1">AH 44721</strain>
    </source>
</reference>